<keyword evidence="2" id="KW-0472">Membrane</keyword>
<reference evidence="3 5" key="2">
    <citation type="journal article" date="2014" name="BMC Genomics">
        <title>An improved genome release (version Mt4.0) for the model legume Medicago truncatula.</title>
        <authorList>
            <person name="Tang H."/>
            <person name="Krishnakumar V."/>
            <person name="Bidwell S."/>
            <person name="Rosen B."/>
            <person name="Chan A."/>
            <person name="Zhou S."/>
            <person name="Gentzbittel L."/>
            <person name="Childs K.L."/>
            <person name="Yandell M."/>
            <person name="Gundlach H."/>
            <person name="Mayer K.F."/>
            <person name="Schwartz D.C."/>
            <person name="Town C.D."/>
        </authorList>
    </citation>
    <scope>GENOME REANNOTATION</scope>
    <source>
        <strain evidence="4 5">cv. Jemalong A17</strain>
    </source>
</reference>
<dbReference type="EMBL" id="CM001217">
    <property type="protein sequence ID" value="AES62225.1"/>
    <property type="molecule type" value="Genomic_DNA"/>
</dbReference>
<dbReference type="EnsemblPlants" id="AES62225">
    <property type="protein sequence ID" value="AES62225"/>
    <property type="gene ID" value="MTR_1g095820"/>
</dbReference>
<evidence type="ECO:0000256" key="2">
    <source>
        <dbReference type="SAM" id="Phobius"/>
    </source>
</evidence>
<keyword evidence="2 3" id="KW-0812">Transmembrane</keyword>
<organism evidence="3 5">
    <name type="scientific">Medicago truncatula</name>
    <name type="common">Barrel medic</name>
    <name type="synonym">Medicago tribuloides</name>
    <dbReference type="NCBI Taxonomy" id="3880"/>
    <lineage>
        <taxon>Eukaryota</taxon>
        <taxon>Viridiplantae</taxon>
        <taxon>Streptophyta</taxon>
        <taxon>Embryophyta</taxon>
        <taxon>Tracheophyta</taxon>
        <taxon>Spermatophyta</taxon>
        <taxon>Magnoliopsida</taxon>
        <taxon>eudicotyledons</taxon>
        <taxon>Gunneridae</taxon>
        <taxon>Pentapetalae</taxon>
        <taxon>rosids</taxon>
        <taxon>fabids</taxon>
        <taxon>Fabales</taxon>
        <taxon>Fabaceae</taxon>
        <taxon>Papilionoideae</taxon>
        <taxon>50 kb inversion clade</taxon>
        <taxon>NPAAA clade</taxon>
        <taxon>Hologalegina</taxon>
        <taxon>IRL clade</taxon>
        <taxon>Trifolieae</taxon>
        <taxon>Medicago</taxon>
    </lineage>
</organism>
<evidence type="ECO:0000313" key="5">
    <source>
        <dbReference type="Proteomes" id="UP000002051"/>
    </source>
</evidence>
<accession>G7I9M8</accession>
<feature type="transmembrane region" description="Helical" evidence="2">
    <location>
        <begin position="6"/>
        <end position="35"/>
    </location>
</feature>
<reference evidence="4" key="3">
    <citation type="submission" date="2015-04" db="UniProtKB">
        <authorList>
            <consortium name="EnsemblPlants"/>
        </authorList>
    </citation>
    <scope>IDENTIFICATION</scope>
    <source>
        <strain evidence="4">cv. Jemalong A17</strain>
    </source>
</reference>
<dbReference type="Proteomes" id="UP000002051">
    <property type="component" value="Unassembled WGS sequence"/>
</dbReference>
<evidence type="ECO:0000256" key="1">
    <source>
        <dbReference type="SAM" id="MobiDB-lite"/>
    </source>
</evidence>
<dbReference type="PaxDb" id="3880-AES62225"/>
<dbReference type="HOGENOM" id="CLU_2362852_0_0_1"/>
<gene>
    <name evidence="3" type="ordered locus">MTR_1g095820</name>
</gene>
<protein>
    <submittedName>
        <fullName evidence="3">Transmembrane protein, putative</fullName>
    </submittedName>
</protein>
<proteinExistence type="predicted"/>
<keyword evidence="2" id="KW-1133">Transmembrane helix</keyword>
<keyword evidence="5" id="KW-1185">Reference proteome</keyword>
<feature type="region of interest" description="Disordered" evidence="1">
    <location>
        <begin position="69"/>
        <end position="96"/>
    </location>
</feature>
<feature type="compositionally biased region" description="Basic and acidic residues" evidence="1">
    <location>
        <begin position="73"/>
        <end position="96"/>
    </location>
</feature>
<name>G7I9M8_MEDTR</name>
<reference evidence="3 5" key="1">
    <citation type="journal article" date="2011" name="Nature">
        <title>The Medicago genome provides insight into the evolution of rhizobial symbioses.</title>
        <authorList>
            <person name="Young N.D."/>
            <person name="Debelle F."/>
            <person name="Oldroyd G.E."/>
            <person name="Geurts R."/>
            <person name="Cannon S.B."/>
            <person name="Udvardi M.K."/>
            <person name="Benedito V.A."/>
            <person name="Mayer K.F."/>
            <person name="Gouzy J."/>
            <person name="Schoof H."/>
            <person name="Van de Peer Y."/>
            <person name="Proost S."/>
            <person name="Cook D.R."/>
            <person name="Meyers B.C."/>
            <person name="Spannagl M."/>
            <person name="Cheung F."/>
            <person name="De Mita S."/>
            <person name="Krishnakumar V."/>
            <person name="Gundlach H."/>
            <person name="Zhou S."/>
            <person name="Mudge J."/>
            <person name="Bharti A.K."/>
            <person name="Murray J.D."/>
            <person name="Naoumkina M.A."/>
            <person name="Rosen B."/>
            <person name="Silverstein K.A."/>
            <person name="Tang H."/>
            <person name="Rombauts S."/>
            <person name="Zhao P.X."/>
            <person name="Zhou P."/>
            <person name="Barbe V."/>
            <person name="Bardou P."/>
            <person name="Bechner M."/>
            <person name="Bellec A."/>
            <person name="Berger A."/>
            <person name="Berges H."/>
            <person name="Bidwell S."/>
            <person name="Bisseling T."/>
            <person name="Choisne N."/>
            <person name="Couloux A."/>
            <person name="Denny R."/>
            <person name="Deshpande S."/>
            <person name="Dai X."/>
            <person name="Doyle J.J."/>
            <person name="Dudez A.M."/>
            <person name="Farmer A.D."/>
            <person name="Fouteau S."/>
            <person name="Franken C."/>
            <person name="Gibelin C."/>
            <person name="Gish J."/>
            <person name="Goldstein S."/>
            <person name="Gonzalez A.J."/>
            <person name="Green P.J."/>
            <person name="Hallab A."/>
            <person name="Hartog M."/>
            <person name="Hua A."/>
            <person name="Humphray S.J."/>
            <person name="Jeong D.H."/>
            <person name="Jing Y."/>
            <person name="Jocker A."/>
            <person name="Kenton S.M."/>
            <person name="Kim D.J."/>
            <person name="Klee K."/>
            <person name="Lai H."/>
            <person name="Lang C."/>
            <person name="Lin S."/>
            <person name="Macmil S.L."/>
            <person name="Magdelenat G."/>
            <person name="Matthews L."/>
            <person name="McCorrison J."/>
            <person name="Monaghan E.L."/>
            <person name="Mun J.H."/>
            <person name="Najar F.Z."/>
            <person name="Nicholson C."/>
            <person name="Noirot C."/>
            <person name="O'Bleness M."/>
            <person name="Paule C.R."/>
            <person name="Poulain J."/>
            <person name="Prion F."/>
            <person name="Qin B."/>
            <person name="Qu C."/>
            <person name="Retzel E.F."/>
            <person name="Riddle C."/>
            <person name="Sallet E."/>
            <person name="Samain S."/>
            <person name="Samson N."/>
            <person name="Sanders I."/>
            <person name="Saurat O."/>
            <person name="Scarpelli C."/>
            <person name="Schiex T."/>
            <person name="Segurens B."/>
            <person name="Severin A.J."/>
            <person name="Sherrier D.J."/>
            <person name="Shi R."/>
            <person name="Sims S."/>
            <person name="Singer S.R."/>
            <person name="Sinharoy S."/>
            <person name="Sterck L."/>
            <person name="Viollet A."/>
            <person name="Wang B.B."/>
            <person name="Wang K."/>
            <person name="Wang M."/>
            <person name="Wang X."/>
            <person name="Warfsmann J."/>
            <person name="Weissenbach J."/>
            <person name="White D.D."/>
            <person name="White J.D."/>
            <person name="Wiley G.B."/>
            <person name="Wincker P."/>
            <person name="Xing Y."/>
            <person name="Yang L."/>
            <person name="Yao Z."/>
            <person name="Ying F."/>
            <person name="Zhai J."/>
            <person name="Zhou L."/>
            <person name="Zuber A."/>
            <person name="Denarie J."/>
            <person name="Dixon R.A."/>
            <person name="May G.D."/>
            <person name="Schwartz D.C."/>
            <person name="Rogers J."/>
            <person name="Quetier F."/>
            <person name="Town C.D."/>
            <person name="Roe B.A."/>
        </authorList>
    </citation>
    <scope>NUCLEOTIDE SEQUENCE [LARGE SCALE GENOMIC DNA]</scope>
    <source>
        <strain evidence="3">A17</strain>
        <strain evidence="4 5">cv. Jemalong A17</strain>
    </source>
</reference>
<sequence length="96" mass="10606">MIFGFGAISAVCAVLGVGGKITLCTIFGIAFYLVVYFHEVLKWLQILKHCSAELFILQMPMMQGIISASPIGGKREGEKANERARNKKKPAEKPHR</sequence>
<evidence type="ECO:0000313" key="3">
    <source>
        <dbReference type="EMBL" id="AES62225.1"/>
    </source>
</evidence>
<dbReference type="AlphaFoldDB" id="G7I9M8"/>
<evidence type="ECO:0000313" key="4">
    <source>
        <dbReference type="EnsemblPlants" id="AES62225"/>
    </source>
</evidence>